<evidence type="ECO:0000313" key="3">
    <source>
        <dbReference type="EMBL" id="MBE5036556.1"/>
    </source>
</evidence>
<name>A0ABR9R0A9_9FIRM</name>
<dbReference type="InterPro" id="IPR003675">
    <property type="entry name" value="Rce1/LyrA-like_dom"/>
</dbReference>
<feature type="transmembrane region" description="Helical" evidence="1">
    <location>
        <begin position="218"/>
        <end position="235"/>
    </location>
</feature>
<feature type="transmembrane region" description="Helical" evidence="1">
    <location>
        <begin position="162"/>
        <end position="184"/>
    </location>
</feature>
<evidence type="ECO:0000259" key="2">
    <source>
        <dbReference type="Pfam" id="PF02517"/>
    </source>
</evidence>
<accession>A0ABR9R0A9</accession>
<feature type="transmembrane region" description="Helical" evidence="1">
    <location>
        <begin position="33"/>
        <end position="56"/>
    </location>
</feature>
<proteinExistence type="predicted"/>
<gene>
    <name evidence="3" type="ORF">INF35_01950</name>
</gene>
<feature type="transmembrane region" description="Helical" evidence="1">
    <location>
        <begin position="189"/>
        <end position="206"/>
    </location>
</feature>
<sequence length="244" mass="27289">MKKLYEKNELTFALVWIGVYCVLQSLANPLNEIIGIENAVSAVFCVVQAIVLFSFMQKNRLLDKYGLCKSSVSARQFLYYVPLIILATSNLWNGIMVNYSWLEMVCHIILMLCVGFIEEVIFRGFLFKAIAKDNVKTAIIISSVTFGVGHLVNLVNGSGMELVANLFQIVGAIAFGFLFVILFYRGRSLLPCIVTHSMINILSAFANQASLNVEKRMISTLIEFAIILVYALILIKTLPKNRVS</sequence>
<dbReference type="Pfam" id="PF02517">
    <property type="entry name" value="Rce1-like"/>
    <property type="match status" value="1"/>
</dbReference>
<reference evidence="3 4" key="1">
    <citation type="submission" date="2020-10" db="EMBL/GenBank/DDBJ databases">
        <title>ChiBAC.</title>
        <authorList>
            <person name="Zenner C."/>
            <person name="Hitch T.C.A."/>
            <person name="Clavel T."/>
        </authorList>
    </citation>
    <scope>NUCLEOTIDE SEQUENCE [LARGE SCALE GENOMIC DNA]</scope>
    <source>
        <strain evidence="3 4">DSM 109015</strain>
    </source>
</reference>
<dbReference type="InterPro" id="IPR052710">
    <property type="entry name" value="CAAX_protease"/>
</dbReference>
<dbReference type="Proteomes" id="UP000768567">
    <property type="component" value="Unassembled WGS sequence"/>
</dbReference>
<evidence type="ECO:0000256" key="1">
    <source>
        <dbReference type="SAM" id="Phobius"/>
    </source>
</evidence>
<feature type="transmembrane region" description="Helical" evidence="1">
    <location>
        <begin position="77"/>
        <end position="95"/>
    </location>
</feature>
<dbReference type="RefSeq" id="WP_087324772.1">
    <property type="nucleotide sequence ID" value="NZ_JADCKC010000001.1"/>
</dbReference>
<dbReference type="EMBL" id="JADCKC010000001">
    <property type="protein sequence ID" value="MBE5036556.1"/>
    <property type="molecule type" value="Genomic_DNA"/>
</dbReference>
<keyword evidence="3" id="KW-0482">Metalloprotease</keyword>
<feature type="transmembrane region" description="Helical" evidence="1">
    <location>
        <begin position="101"/>
        <end position="126"/>
    </location>
</feature>
<protein>
    <submittedName>
        <fullName evidence="3">CPBP family intramembrane metalloprotease</fullName>
    </submittedName>
</protein>
<keyword evidence="3" id="KW-0378">Hydrolase</keyword>
<keyword evidence="3" id="KW-0645">Protease</keyword>
<comment type="caution">
    <text evidence="3">The sequence shown here is derived from an EMBL/GenBank/DDBJ whole genome shotgun (WGS) entry which is preliminary data.</text>
</comment>
<keyword evidence="1" id="KW-0472">Membrane</keyword>
<dbReference type="PANTHER" id="PTHR36435">
    <property type="entry name" value="SLR1288 PROTEIN"/>
    <property type="match status" value="1"/>
</dbReference>
<dbReference type="PANTHER" id="PTHR36435:SF1">
    <property type="entry name" value="CAAX AMINO TERMINAL PROTEASE FAMILY PROTEIN"/>
    <property type="match status" value="1"/>
</dbReference>
<dbReference type="GO" id="GO:0008237">
    <property type="term" value="F:metallopeptidase activity"/>
    <property type="evidence" value="ECO:0007669"/>
    <property type="project" value="UniProtKB-KW"/>
</dbReference>
<organism evidence="3 4">
    <name type="scientific">Gemmiger gallinarum</name>
    <dbReference type="NCBI Taxonomy" id="2779354"/>
    <lineage>
        <taxon>Bacteria</taxon>
        <taxon>Bacillati</taxon>
        <taxon>Bacillota</taxon>
        <taxon>Clostridia</taxon>
        <taxon>Eubacteriales</taxon>
        <taxon>Gemmiger</taxon>
    </lineage>
</organism>
<keyword evidence="4" id="KW-1185">Reference proteome</keyword>
<feature type="transmembrane region" description="Helical" evidence="1">
    <location>
        <begin position="138"/>
        <end position="156"/>
    </location>
</feature>
<keyword evidence="1" id="KW-0812">Transmembrane</keyword>
<evidence type="ECO:0000313" key="4">
    <source>
        <dbReference type="Proteomes" id="UP000768567"/>
    </source>
</evidence>
<feature type="domain" description="CAAX prenyl protease 2/Lysostaphin resistance protein A-like" evidence="2">
    <location>
        <begin position="104"/>
        <end position="201"/>
    </location>
</feature>
<keyword evidence="1" id="KW-1133">Transmembrane helix</keyword>
<feature type="transmembrane region" description="Helical" evidence="1">
    <location>
        <begin position="9"/>
        <end position="27"/>
    </location>
</feature>